<evidence type="ECO:0000256" key="11">
    <source>
        <dbReference type="SAM" id="SignalP"/>
    </source>
</evidence>
<reference evidence="14" key="1">
    <citation type="submission" date="2017-04" db="EMBL/GenBank/DDBJ databases">
        <authorList>
            <person name="Varghese N."/>
            <person name="Submissions S."/>
        </authorList>
    </citation>
    <scope>NUCLEOTIDE SEQUENCE [LARGE SCALE GENOMIC DNA]</scope>
    <source>
        <strain evidence="14">LMG 29540</strain>
    </source>
</reference>
<evidence type="ECO:0000313" key="14">
    <source>
        <dbReference type="Proteomes" id="UP000193228"/>
    </source>
</evidence>
<gene>
    <name evidence="13" type="ORF">SAMN06265784_1011011</name>
</gene>
<evidence type="ECO:0000256" key="6">
    <source>
        <dbReference type="ARBA" id="ARBA00022729"/>
    </source>
</evidence>
<dbReference type="InterPro" id="IPR050298">
    <property type="entry name" value="Gram-neg_bact_OMP"/>
</dbReference>
<evidence type="ECO:0000256" key="9">
    <source>
        <dbReference type="ARBA" id="ARBA00023136"/>
    </source>
</evidence>
<dbReference type="STRING" id="1515439.SAMN06265784_1011011"/>
<dbReference type="PANTHER" id="PTHR34501:SF9">
    <property type="entry name" value="MAJOR OUTER MEMBRANE PROTEIN P.IA"/>
    <property type="match status" value="1"/>
</dbReference>
<dbReference type="GO" id="GO:0046930">
    <property type="term" value="C:pore complex"/>
    <property type="evidence" value="ECO:0007669"/>
    <property type="project" value="UniProtKB-KW"/>
</dbReference>
<dbReference type="CDD" id="cd00342">
    <property type="entry name" value="gram_neg_porins"/>
    <property type="match status" value="1"/>
</dbReference>
<keyword evidence="10" id="KW-0998">Cell outer membrane</keyword>
<evidence type="ECO:0000256" key="10">
    <source>
        <dbReference type="ARBA" id="ARBA00023237"/>
    </source>
</evidence>
<feature type="signal peptide" evidence="11">
    <location>
        <begin position="1"/>
        <end position="29"/>
    </location>
</feature>
<dbReference type="Pfam" id="PF13609">
    <property type="entry name" value="Porin_4"/>
    <property type="match status" value="1"/>
</dbReference>
<sequence>MKAQKGDTRITHHAALALTASLVSVSAHAQSSVQIYGIVDAAAAYVSNIAGHAAVQEISGIMNANRLGLRGSESLGSGVKAVFTLEGGFNINDGSMLQGSPGTTRFFGRQSFVGLQFPWLTVTAGRQYDTMFDLLAYSAAPYMSSYWLRPGVASNLVGANGSSADFDRLGGVRVDNSVKAVSTPINGWTFTSMFGLGGQPGTLSTGSTLSLGARYQGEALGVGAAYTNFKEPNGSGNYVTWGAGASYRLAELSFNALYTNTRFTPTADSVQVVEVGAHYQLSPWLSVSAAYAFMLPNHDSSNVIIRGNRNQFGASIDYAFSKRTDVYAVAIRQQTAGGNPAQIFTLPSTGIGMGSAQTLVALGLRHRF</sequence>
<organism evidence="13 14">
    <name type="scientific">Paraburkholderia susongensis</name>
    <dbReference type="NCBI Taxonomy" id="1515439"/>
    <lineage>
        <taxon>Bacteria</taxon>
        <taxon>Pseudomonadati</taxon>
        <taxon>Pseudomonadota</taxon>
        <taxon>Betaproteobacteria</taxon>
        <taxon>Burkholderiales</taxon>
        <taxon>Burkholderiaceae</taxon>
        <taxon>Paraburkholderia</taxon>
    </lineage>
</organism>
<keyword evidence="6 11" id="KW-0732">Signal</keyword>
<keyword evidence="5" id="KW-0812">Transmembrane</keyword>
<proteinExistence type="predicted"/>
<accession>A0A1X7ISX8</accession>
<keyword evidence="9" id="KW-0472">Membrane</keyword>
<protein>
    <submittedName>
        <fullName evidence="13">Porin, GBP family</fullName>
    </submittedName>
</protein>
<evidence type="ECO:0000256" key="7">
    <source>
        <dbReference type="ARBA" id="ARBA00023065"/>
    </source>
</evidence>
<keyword evidence="14" id="KW-1185">Reference proteome</keyword>
<evidence type="ECO:0000256" key="5">
    <source>
        <dbReference type="ARBA" id="ARBA00022692"/>
    </source>
</evidence>
<comment type="subunit">
    <text evidence="2">Homotrimer.</text>
</comment>
<keyword evidence="4" id="KW-1134">Transmembrane beta strand</keyword>
<evidence type="ECO:0000256" key="3">
    <source>
        <dbReference type="ARBA" id="ARBA00022448"/>
    </source>
</evidence>
<keyword evidence="7" id="KW-0406">Ion transport</keyword>
<feature type="chain" id="PRO_5012665629" evidence="11">
    <location>
        <begin position="30"/>
        <end position="368"/>
    </location>
</feature>
<dbReference type="PANTHER" id="PTHR34501">
    <property type="entry name" value="PROTEIN YDDL-RELATED"/>
    <property type="match status" value="1"/>
</dbReference>
<keyword evidence="3" id="KW-0813">Transport</keyword>
<dbReference type="GO" id="GO:0009279">
    <property type="term" value="C:cell outer membrane"/>
    <property type="evidence" value="ECO:0007669"/>
    <property type="project" value="UniProtKB-SubCell"/>
</dbReference>
<dbReference type="Gene3D" id="2.40.160.10">
    <property type="entry name" value="Porin"/>
    <property type="match status" value="1"/>
</dbReference>
<evidence type="ECO:0000256" key="2">
    <source>
        <dbReference type="ARBA" id="ARBA00011233"/>
    </source>
</evidence>
<dbReference type="InterPro" id="IPR033900">
    <property type="entry name" value="Gram_neg_porin_domain"/>
</dbReference>
<evidence type="ECO:0000259" key="12">
    <source>
        <dbReference type="Pfam" id="PF13609"/>
    </source>
</evidence>
<dbReference type="GO" id="GO:0015288">
    <property type="term" value="F:porin activity"/>
    <property type="evidence" value="ECO:0007669"/>
    <property type="project" value="UniProtKB-KW"/>
</dbReference>
<comment type="subcellular location">
    <subcellularLocation>
        <location evidence="1">Cell outer membrane</location>
        <topology evidence="1">Multi-pass membrane protein</topology>
    </subcellularLocation>
</comment>
<evidence type="ECO:0000256" key="4">
    <source>
        <dbReference type="ARBA" id="ARBA00022452"/>
    </source>
</evidence>
<dbReference type="GO" id="GO:0006811">
    <property type="term" value="P:monoatomic ion transport"/>
    <property type="evidence" value="ECO:0007669"/>
    <property type="project" value="UniProtKB-KW"/>
</dbReference>
<dbReference type="Proteomes" id="UP000193228">
    <property type="component" value="Unassembled WGS sequence"/>
</dbReference>
<dbReference type="InterPro" id="IPR023614">
    <property type="entry name" value="Porin_dom_sf"/>
</dbReference>
<name>A0A1X7ISX8_9BURK</name>
<dbReference type="EMBL" id="FXAT01000001">
    <property type="protein sequence ID" value="SMG17969.1"/>
    <property type="molecule type" value="Genomic_DNA"/>
</dbReference>
<dbReference type="RefSeq" id="WP_167387431.1">
    <property type="nucleotide sequence ID" value="NZ_FXAT01000001.1"/>
</dbReference>
<dbReference type="AlphaFoldDB" id="A0A1X7ISX8"/>
<evidence type="ECO:0000256" key="1">
    <source>
        <dbReference type="ARBA" id="ARBA00004571"/>
    </source>
</evidence>
<keyword evidence="8" id="KW-0626">Porin</keyword>
<evidence type="ECO:0000313" key="13">
    <source>
        <dbReference type="EMBL" id="SMG17969.1"/>
    </source>
</evidence>
<feature type="domain" description="Porin" evidence="12">
    <location>
        <begin position="15"/>
        <end position="330"/>
    </location>
</feature>
<dbReference type="SUPFAM" id="SSF56935">
    <property type="entry name" value="Porins"/>
    <property type="match status" value="1"/>
</dbReference>
<evidence type="ECO:0000256" key="8">
    <source>
        <dbReference type="ARBA" id="ARBA00023114"/>
    </source>
</evidence>